<gene>
    <name evidence="1" type="ORF">CVT26_000893</name>
</gene>
<dbReference type="Proteomes" id="UP000284706">
    <property type="component" value="Unassembled WGS sequence"/>
</dbReference>
<evidence type="ECO:0000313" key="2">
    <source>
        <dbReference type="Proteomes" id="UP000284706"/>
    </source>
</evidence>
<proteinExistence type="predicted"/>
<protein>
    <submittedName>
        <fullName evidence="1">Uncharacterized protein</fullName>
    </submittedName>
</protein>
<accession>A0A409WB90</accession>
<dbReference type="InParanoid" id="A0A409WB90"/>
<comment type="caution">
    <text evidence="1">The sequence shown here is derived from an EMBL/GenBank/DDBJ whole genome shotgun (WGS) entry which is preliminary data.</text>
</comment>
<name>A0A409WB90_9AGAR</name>
<evidence type="ECO:0000313" key="1">
    <source>
        <dbReference type="EMBL" id="PPQ75776.1"/>
    </source>
</evidence>
<keyword evidence="2" id="KW-1185">Reference proteome</keyword>
<dbReference type="AlphaFoldDB" id="A0A409WB90"/>
<dbReference type="EMBL" id="NHYE01005229">
    <property type="protein sequence ID" value="PPQ75776.1"/>
    <property type="molecule type" value="Genomic_DNA"/>
</dbReference>
<organism evidence="1 2">
    <name type="scientific">Gymnopilus dilepis</name>
    <dbReference type="NCBI Taxonomy" id="231916"/>
    <lineage>
        <taxon>Eukaryota</taxon>
        <taxon>Fungi</taxon>
        <taxon>Dikarya</taxon>
        <taxon>Basidiomycota</taxon>
        <taxon>Agaricomycotina</taxon>
        <taxon>Agaricomycetes</taxon>
        <taxon>Agaricomycetidae</taxon>
        <taxon>Agaricales</taxon>
        <taxon>Agaricineae</taxon>
        <taxon>Hymenogastraceae</taxon>
        <taxon>Gymnopilus</taxon>
    </lineage>
</organism>
<sequence length="165" mass="17681">MWLRWGAAVNNYQQEKGIKGGLVTLLSFSPRFHISSITNLKYNPTTSPFYKPNMMVRRRTQLHPDDSADLASTFRPSRTSLSPKPAATALARLAAAIPLGHGQSLLEDRPLIVITAALAKLLSPRHLSPAVVAPRAPAPPAPASLVNASANLSAVILSRLLASTM</sequence>
<reference evidence="1 2" key="1">
    <citation type="journal article" date="2018" name="Evol. Lett.">
        <title>Horizontal gene cluster transfer increased hallucinogenic mushroom diversity.</title>
        <authorList>
            <person name="Reynolds H.T."/>
            <person name="Vijayakumar V."/>
            <person name="Gluck-Thaler E."/>
            <person name="Korotkin H.B."/>
            <person name="Matheny P.B."/>
            <person name="Slot J.C."/>
        </authorList>
    </citation>
    <scope>NUCLEOTIDE SEQUENCE [LARGE SCALE GENOMIC DNA]</scope>
    <source>
        <strain evidence="1 2">SRW20</strain>
    </source>
</reference>